<dbReference type="HOGENOM" id="CLU_2858888_0_0_5"/>
<dbReference type="AlphaFoldDB" id="M4Z788"/>
<dbReference type="RefSeq" id="WP_015666481.1">
    <property type="nucleotide sequence ID" value="NC_020453.1"/>
</dbReference>
<keyword evidence="3" id="KW-1185">Reference proteome</keyword>
<dbReference type="OrthoDB" id="8248369at2"/>
<name>M4Z788_9BRAD</name>
<feature type="compositionally biased region" description="Polar residues" evidence="1">
    <location>
        <begin position="15"/>
        <end position="24"/>
    </location>
</feature>
<evidence type="ECO:0000256" key="1">
    <source>
        <dbReference type="SAM" id="MobiDB-lite"/>
    </source>
</evidence>
<sequence length="64" mass="6981">MSVIVMSASARQRLLSRTESSQPRLANADEDAARRQALTVRRSIATAEFPLTSSAHAMLLAVLR</sequence>
<reference evidence="2 3" key="1">
    <citation type="journal article" date="2013" name="Appl. Environ. Microbiol.">
        <title>Genome analysis suggests that the soil oligotrophic bacterium Agromonas oligotrophica (Bradyrhizobium oligotrophicum) is a nitrogen-fixing symbiont of Aeschynomene indica.</title>
        <authorList>
            <person name="Okubo T."/>
            <person name="Fukushima S."/>
            <person name="Itakura M."/>
            <person name="Oshima K."/>
            <person name="Longtonglang A."/>
            <person name="Teaumroong N."/>
            <person name="Mitsui H."/>
            <person name="Hattori M."/>
            <person name="Hattori R."/>
            <person name="Hattori T."/>
            <person name="Minamisawa K."/>
        </authorList>
    </citation>
    <scope>NUCLEOTIDE SEQUENCE [LARGE SCALE GENOMIC DNA]</scope>
    <source>
        <strain evidence="2 3">S58</strain>
    </source>
</reference>
<dbReference type="PATRIC" id="fig|1245469.3.peg.3446"/>
<dbReference type="GeneID" id="301817216"/>
<evidence type="ECO:0000313" key="3">
    <source>
        <dbReference type="Proteomes" id="UP000011841"/>
    </source>
</evidence>
<evidence type="ECO:0000313" key="2">
    <source>
        <dbReference type="EMBL" id="BAM89364.1"/>
    </source>
</evidence>
<accession>M4Z788</accession>
<dbReference type="KEGG" id="aol:S58_33680"/>
<proteinExistence type="predicted"/>
<protein>
    <submittedName>
        <fullName evidence="2">Uncharacterized protein</fullName>
    </submittedName>
</protein>
<feature type="region of interest" description="Disordered" evidence="1">
    <location>
        <begin position="1"/>
        <end position="32"/>
    </location>
</feature>
<dbReference type="Proteomes" id="UP000011841">
    <property type="component" value="Chromosome"/>
</dbReference>
<organism evidence="2 3">
    <name type="scientific">Bradyrhizobium oligotrophicum S58</name>
    <dbReference type="NCBI Taxonomy" id="1245469"/>
    <lineage>
        <taxon>Bacteria</taxon>
        <taxon>Pseudomonadati</taxon>
        <taxon>Pseudomonadota</taxon>
        <taxon>Alphaproteobacteria</taxon>
        <taxon>Hyphomicrobiales</taxon>
        <taxon>Nitrobacteraceae</taxon>
        <taxon>Bradyrhizobium</taxon>
    </lineage>
</organism>
<gene>
    <name evidence="2" type="ORF">S58_33680</name>
</gene>
<dbReference type="EMBL" id="AP012603">
    <property type="protein sequence ID" value="BAM89364.1"/>
    <property type="molecule type" value="Genomic_DNA"/>
</dbReference>